<feature type="domain" description="Epoxide hydrolase N-terminal" evidence="5">
    <location>
        <begin position="7"/>
        <end position="112"/>
    </location>
</feature>
<accession>A0A9W6G4I2</accession>
<organism evidence="6 7">
    <name type="scientific">Glycomyces algeriensis</name>
    <dbReference type="NCBI Taxonomy" id="256037"/>
    <lineage>
        <taxon>Bacteria</taxon>
        <taxon>Bacillati</taxon>
        <taxon>Actinomycetota</taxon>
        <taxon>Actinomycetes</taxon>
        <taxon>Glycomycetales</taxon>
        <taxon>Glycomycetaceae</taxon>
        <taxon>Glycomyces</taxon>
    </lineage>
</organism>
<feature type="active site" description="Proton acceptor" evidence="4">
    <location>
        <position position="347"/>
    </location>
</feature>
<keyword evidence="7" id="KW-1185">Reference proteome</keyword>
<dbReference type="RefSeq" id="WP_270118499.1">
    <property type="nucleotide sequence ID" value="NZ_BAAAOL010000012.1"/>
</dbReference>
<evidence type="ECO:0000313" key="6">
    <source>
        <dbReference type="EMBL" id="GLI40187.1"/>
    </source>
</evidence>
<gene>
    <name evidence="6" type="ORF">GALLR39Z86_00370</name>
</gene>
<dbReference type="EMBL" id="BSDT01000001">
    <property type="protein sequence ID" value="GLI40187.1"/>
    <property type="molecule type" value="Genomic_DNA"/>
</dbReference>
<dbReference type="Gene3D" id="3.40.50.1820">
    <property type="entry name" value="alpha/beta hydrolase"/>
    <property type="match status" value="1"/>
</dbReference>
<dbReference type="AlphaFoldDB" id="A0A9W6G4I2"/>
<evidence type="ECO:0000256" key="1">
    <source>
        <dbReference type="ARBA" id="ARBA00010088"/>
    </source>
</evidence>
<dbReference type="Pfam" id="PF06441">
    <property type="entry name" value="EHN"/>
    <property type="match status" value="1"/>
</dbReference>
<keyword evidence="3" id="KW-0378">Hydrolase</keyword>
<proteinExistence type="inferred from homology"/>
<dbReference type="InterPro" id="IPR029058">
    <property type="entry name" value="AB_hydrolase_fold"/>
</dbReference>
<dbReference type="GO" id="GO:0097176">
    <property type="term" value="P:epoxide metabolic process"/>
    <property type="evidence" value="ECO:0007669"/>
    <property type="project" value="TreeGrafter"/>
</dbReference>
<dbReference type="Proteomes" id="UP001144313">
    <property type="component" value="Unassembled WGS sequence"/>
</dbReference>
<name>A0A9W6G4I2_9ACTN</name>
<sequence>MAQHETIQPFTIEIPQSELDYLHNRLSRARRAQEIPGAGDEYGVSGTRVDKLTDYWLQRYDWRETESRLNGYPQFVTEIDGQRLHFLHIESPDPAAVPLLLIHGWPGTIMEFVDLIEPLTRPGEGRPAFHLVIPSLPGFGFSGPTTEAGWGAARTAKAFATLMARLGYERYGAHGNDAGAFIAPELGRIDGEHVIGVHVDQIFSFPSGDPSEMEGMTEEEMGALQVLQWFYENKSSYDQLQSQQPQTLAHALADSPRGLLAWMDQLLGDELDDRFVIDNVIIHWLNDTIASSMRFYFENKHHPIDTTPADFPIANSSFAGDFQSIRRFAQRDYTNITQWRTHDAGGHYAAHQVPEVLAGDLRDFFTTLG</sequence>
<dbReference type="InterPro" id="IPR016292">
    <property type="entry name" value="Epoxide_hydrolase"/>
</dbReference>
<dbReference type="GO" id="GO:0004301">
    <property type="term" value="F:epoxide hydrolase activity"/>
    <property type="evidence" value="ECO:0007669"/>
    <property type="project" value="TreeGrafter"/>
</dbReference>
<comment type="similarity">
    <text evidence="1">Belongs to the peptidase S33 family.</text>
</comment>
<dbReference type="PANTHER" id="PTHR21661:SF35">
    <property type="entry name" value="EPOXIDE HYDROLASE"/>
    <property type="match status" value="1"/>
</dbReference>
<evidence type="ECO:0000259" key="5">
    <source>
        <dbReference type="Pfam" id="PF06441"/>
    </source>
</evidence>
<protein>
    <recommendedName>
        <fullName evidence="5">Epoxide hydrolase N-terminal domain-containing protein</fullName>
    </recommendedName>
</protein>
<feature type="active site" description="Proton donor" evidence="4">
    <location>
        <position position="296"/>
    </location>
</feature>
<dbReference type="SUPFAM" id="SSF53474">
    <property type="entry name" value="alpha/beta-Hydrolases"/>
    <property type="match status" value="1"/>
</dbReference>
<comment type="caution">
    <text evidence="6">The sequence shown here is derived from an EMBL/GenBank/DDBJ whole genome shotgun (WGS) entry which is preliminary data.</text>
</comment>
<evidence type="ECO:0000256" key="3">
    <source>
        <dbReference type="ARBA" id="ARBA00022801"/>
    </source>
</evidence>
<evidence type="ECO:0000256" key="2">
    <source>
        <dbReference type="ARBA" id="ARBA00022797"/>
    </source>
</evidence>
<dbReference type="PIRSF" id="PIRSF001112">
    <property type="entry name" value="Epoxide_hydrolase"/>
    <property type="match status" value="1"/>
</dbReference>
<dbReference type="InterPro" id="IPR010497">
    <property type="entry name" value="Epoxide_hydro_N"/>
</dbReference>
<keyword evidence="2" id="KW-0058">Aromatic hydrocarbons catabolism</keyword>
<reference evidence="6" key="1">
    <citation type="submission" date="2022-12" db="EMBL/GenBank/DDBJ databases">
        <title>Reference genome sequencing for broad-spectrum identification of bacterial and archaeal isolates by mass spectrometry.</title>
        <authorList>
            <person name="Sekiguchi Y."/>
            <person name="Tourlousse D.M."/>
        </authorList>
    </citation>
    <scope>NUCLEOTIDE SEQUENCE</scope>
    <source>
        <strain evidence="6">LLR39Z86</strain>
    </source>
</reference>
<dbReference type="PANTHER" id="PTHR21661">
    <property type="entry name" value="EPOXIDE HYDROLASE 1-RELATED"/>
    <property type="match status" value="1"/>
</dbReference>
<evidence type="ECO:0000256" key="4">
    <source>
        <dbReference type="PIRSR" id="PIRSR001112-1"/>
    </source>
</evidence>
<feature type="active site" description="Nucleophile" evidence="4">
    <location>
        <position position="177"/>
    </location>
</feature>
<evidence type="ECO:0000313" key="7">
    <source>
        <dbReference type="Proteomes" id="UP001144313"/>
    </source>
</evidence>